<dbReference type="Proteomes" id="UP000694561">
    <property type="component" value="Unplaced"/>
</dbReference>
<proteinExistence type="predicted"/>
<sequence length="79" mass="9212">MLRNCKHLKMWSELGREVCSPTLRTITALSIKTLSEGRESMIPPWGMKRLRVQKENIRKPAEPAKEIISSSLHLKFIYF</sequence>
<reference evidence="1" key="2">
    <citation type="submission" date="2025-09" db="UniProtKB">
        <authorList>
            <consortium name="Ensembl"/>
        </authorList>
    </citation>
    <scope>IDENTIFICATION</scope>
</reference>
<evidence type="ECO:0000313" key="1">
    <source>
        <dbReference type="Ensembl" id="ENSMMNP00015010791.1"/>
    </source>
</evidence>
<dbReference type="Ensembl" id="ENSMMNT00015011813.1">
    <property type="protein sequence ID" value="ENSMMNP00015010791.1"/>
    <property type="gene ID" value="ENSMMNG00015008010.1"/>
</dbReference>
<dbReference type="AlphaFoldDB" id="A0A8C6B823"/>
<dbReference type="GeneTree" id="ENSGT00960000191194"/>
<reference evidence="1" key="1">
    <citation type="submission" date="2025-08" db="UniProtKB">
        <authorList>
            <consortium name="Ensembl"/>
        </authorList>
    </citation>
    <scope>IDENTIFICATION</scope>
</reference>
<evidence type="ECO:0000313" key="2">
    <source>
        <dbReference type="Proteomes" id="UP000694561"/>
    </source>
</evidence>
<name>A0A8C6B823_MONMO</name>
<keyword evidence="2" id="KW-1185">Reference proteome</keyword>
<protein>
    <submittedName>
        <fullName evidence="1">Uncharacterized protein</fullName>
    </submittedName>
</protein>
<accession>A0A8C6B823</accession>
<organism evidence="1 2">
    <name type="scientific">Monodon monoceros</name>
    <name type="common">Narwhal</name>
    <name type="synonym">Ceratodon monodon</name>
    <dbReference type="NCBI Taxonomy" id="40151"/>
    <lineage>
        <taxon>Eukaryota</taxon>
        <taxon>Metazoa</taxon>
        <taxon>Chordata</taxon>
        <taxon>Craniata</taxon>
        <taxon>Vertebrata</taxon>
        <taxon>Euteleostomi</taxon>
        <taxon>Mammalia</taxon>
        <taxon>Eutheria</taxon>
        <taxon>Laurasiatheria</taxon>
        <taxon>Artiodactyla</taxon>
        <taxon>Whippomorpha</taxon>
        <taxon>Cetacea</taxon>
        <taxon>Odontoceti</taxon>
        <taxon>Monodontidae</taxon>
        <taxon>Monodon</taxon>
    </lineage>
</organism>